<sequence length="372" mass="40429">MSGKQYRTRQECLAWLTENSKEIAPNQKAKVGDFLPEDAEGVARLYYAIYGDKFPLDYVYDSERILEANQGPDLYQVVGRTAAGDVVGLTALFKAPPGEGLMELGSIMLLPDYRGGRLSLELTKMTMELAQRLGLRAVFGQTVSDHLVTQKFGCRYGFQAYALELESIPARPGVEMGANGRNSLLNEFKIYQDVPQTLHLPEAYATFLRGLFASGGLARDFASGGSPDGETRWEVSEYAEASLARMLVHAAGADFASALGRFEAGQPGRYALHLLLPLTSPGLPAAVEAARSCGYFLAGLRPLWTGQDVLLMQKTAAAPDFSAPQLYSDQAKDILEFIQQDYATIPRAGTDKVQGPAKSSSTPPEEPGKRSQ</sequence>
<dbReference type="KEGG" id="daf:Desaf_2028"/>
<dbReference type="HOGENOM" id="CLU_052477_0_0_7"/>
<feature type="domain" description="N-acetyltransferase" evidence="2">
    <location>
        <begin position="29"/>
        <end position="181"/>
    </location>
</feature>
<evidence type="ECO:0000313" key="4">
    <source>
        <dbReference type="Proteomes" id="UP000007844"/>
    </source>
</evidence>
<dbReference type="EMBL" id="CP003221">
    <property type="protein sequence ID" value="EGJ50357.1"/>
    <property type="molecule type" value="Genomic_DNA"/>
</dbReference>
<dbReference type="Proteomes" id="UP000007844">
    <property type="component" value="Chromosome"/>
</dbReference>
<dbReference type="SUPFAM" id="SSF55729">
    <property type="entry name" value="Acyl-CoA N-acyltransferases (Nat)"/>
    <property type="match status" value="1"/>
</dbReference>
<dbReference type="Pfam" id="PF00583">
    <property type="entry name" value="Acetyltransf_1"/>
    <property type="match status" value="1"/>
</dbReference>
<dbReference type="InterPro" id="IPR000182">
    <property type="entry name" value="GNAT_dom"/>
</dbReference>
<reference evidence="3 4" key="1">
    <citation type="journal article" date="2011" name="J. Bacteriol.">
        <title>Genome sequence of the mercury-methylating and pleomorphic Desulfovibrio africanus Strain Walvis Bay.</title>
        <authorList>
            <person name="Brown S.D."/>
            <person name="Wall J.D."/>
            <person name="Kucken A.M."/>
            <person name="Gilmour C.C."/>
            <person name="Podar M."/>
            <person name="Brandt C.C."/>
            <person name="Teshima H."/>
            <person name="Detter J.C."/>
            <person name="Han C.S."/>
            <person name="Land M.L."/>
            <person name="Lucas S."/>
            <person name="Han J."/>
            <person name="Pennacchio L."/>
            <person name="Nolan M."/>
            <person name="Pitluck S."/>
            <person name="Woyke T."/>
            <person name="Goodwin L."/>
            <person name="Palumbo A.V."/>
            <person name="Elias D.A."/>
        </authorList>
    </citation>
    <scope>NUCLEOTIDE SEQUENCE [LARGE SCALE GENOMIC DNA]</scope>
    <source>
        <strain evidence="3 4">Walvis Bay</strain>
    </source>
</reference>
<evidence type="ECO:0000259" key="2">
    <source>
        <dbReference type="PROSITE" id="PS51186"/>
    </source>
</evidence>
<evidence type="ECO:0000256" key="1">
    <source>
        <dbReference type="SAM" id="MobiDB-lite"/>
    </source>
</evidence>
<proteinExistence type="predicted"/>
<dbReference type="PROSITE" id="PS51186">
    <property type="entry name" value="GNAT"/>
    <property type="match status" value="1"/>
</dbReference>
<evidence type="ECO:0000313" key="3">
    <source>
        <dbReference type="EMBL" id="EGJ50357.1"/>
    </source>
</evidence>
<dbReference type="AlphaFoldDB" id="F3Z3I5"/>
<dbReference type="InterPro" id="IPR016181">
    <property type="entry name" value="Acyl_CoA_acyltransferase"/>
</dbReference>
<gene>
    <name evidence="3" type="ORF">Desaf_2028</name>
</gene>
<dbReference type="Gene3D" id="3.40.630.30">
    <property type="match status" value="1"/>
</dbReference>
<dbReference type="CDD" id="cd04301">
    <property type="entry name" value="NAT_SF"/>
    <property type="match status" value="1"/>
</dbReference>
<protein>
    <recommendedName>
        <fullName evidence="2">N-acetyltransferase domain-containing protein</fullName>
    </recommendedName>
</protein>
<dbReference type="RefSeq" id="WP_014260102.1">
    <property type="nucleotide sequence ID" value="NC_016629.1"/>
</dbReference>
<name>F3Z3I5_DESAF</name>
<keyword evidence="4" id="KW-1185">Reference proteome</keyword>
<dbReference type="GO" id="GO:0016747">
    <property type="term" value="F:acyltransferase activity, transferring groups other than amino-acyl groups"/>
    <property type="evidence" value="ECO:0007669"/>
    <property type="project" value="InterPro"/>
</dbReference>
<accession>F3Z3I5</accession>
<feature type="region of interest" description="Disordered" evidence="1">
    <location>
        <begin position="347"/>
        <end position="372"/>
    </location>
</feature>
<dbReference type="eggNOG" id="COG3153">
    <property type="taxonomic scope" value="Bacteria"/>
</dbReference>
<dbReference type="STRING" id="690850.Desaf_2028"/>
<organism evidence="3 4">
    <name type="scientific">Desulfocurvibacter africanus subsp. africanus str. Walvis Bay</name>
    <dbReference type="NCBI Taxonomy" id="690850"/>
    <lineage>
        <taxon>Bacteria</taxon>
        <taxon>Pseudomonadati</taxon>
        <taxon>Thermodesulfobacteriota</taxon>
        <taxon>Desulfovibrionia</taxon>
        <taxon>Desulfovibrionales</taxon>
        <taxon>Desulfovibrionaceae</taxon>
        <taxon>Desulfocurvibacter</taxon>
    </lineage>
</organism>